<dbReference type="SUPFAM" id="SSF57716">
    <property type="entry name" value="Glucocorticoid receptor-like (DNA-binding domain)"/>
    <property type="match status" value="1"/>
</dbReference>
<feature type="binding site" evidence="1">
    <location>
        <position position="53"/>
    </location>
    <ligand>
        <name>Zn(2+)</name>
        <dbReference type="ChEBI" id="CHEBI:29105"/>
    </ligand>
</feature>
<sequence length="70" mass="7870">MAGKTREVCRLCLSGSSLLDVFCETDLNCLITTLLSITITKSDHHSTKVCQECYTTLCDFSSFRERCLEV</sequence>
<dbReference type="PROSITE" id="PS51915">
    <property type="entry name" value="ZAD"/>
    <property type="match status" value="1"/>
</dbReference>
<keyword evidence="1" id="KW-0863">Zinc-finger</keyword>
<dbReference type="VEuPathDB" id="VectorBase:AFUN019695"/>
<protein>
    <submittedName>
        <fullName evidence="3">Zf-AD domain-containing protein</fullName>
    </submittedName>
</protein>
<proteinExistence type="predicted"/>
<feature type="binding site" evidence="1">
    <location>
        <position position="9"/>
    </location>
    <ligand>
        <name>Zn(2+)</name>
        <dbReference type="ChEBI" id="CHEBI:29105"/>
    </ligand>
</feature>
<dbReference type="Pfam" id="PF07776">
    <property type="entry name" value="zf-AD"/>
    <property type="match status" value="1"/>
</dbReference>
<dbReference type="Gene3D" id="3.40.1800.20">
    <property type="match status" value="1"/>
</dbReference>
<dbReference type="AlphaFoldDB" id="A0A4Y0BHN9"/>
<feature type="domain" description="ZAD" evidence="2">
    <location>
        <begin position="7"/>
        <end position="70"/>
    </location>
</feature>
<dbReference type="InterPro" id="IPR012934">
    <property type="entry name" value="Znf_AD"/>
</dbReference>
<accession>A0A4Y0BHN9</accession>
<organism evidence="3">
    <name type="scientific">Anopheles funestus</name>
    <name type="common">African malaria mosquito</name>
    <dbReference type="NCBI Taxonomy" id="62324"/>
    <lineage>
        <taxon>Eukaryota</taxon>
        <taxon>Metazoa</taxon>
        <taxon>Ecdysozoa</taxon>
        <taxon>Arthropoda</taxon>
        <taxon>Hexapoda</taxon>
        <taxon>Insecta</taxon>
        <taxon>Pterygota</taxon>
        <taxon>Neoptera</taxon>
        <taxon>Endopterygota</taxon>
        <taxon>Diptera</taxon>
        <taxon>Nematocera</taxon>
        <taxon>Culicoidea</taxon>
        <taxon>Culicidae</taxon>
        <taxon>Anophelinae</taxon>
        <taxon>Anopheles</taxon>
    </lineage>
</organism>
<evidence type="ECO:0000256" key="1">
    <source>
        <dbReference type="PROSITE-ProRule" id="PRU01263"/>
    </source>
</evidence>
<evidence type="ECO:0000259" key="2">
    <source>
        <dbReference type="PROSITE" id="PS51915"/>
    </source>
</evidence>
<keyword evidence="1" id="KW-0862">Zinc</keyword>
<keyword evidence="1" id="KW-0479">Metal-binding</keyword>
<dbReference type="EnsemblMetazoa" id="AFUN019695-RA">
    <property type="protein sequence ID" value="AFUN019695-PA"/>
    <property type="gene ID" value="AFUN019695"/>
</dbReference>
<name>A0A4Y0BHN9_ANOFN</name>
<feature type="binding site" evidence="1">
    <location>
        <position position="50"/>
    </location>
    <ligand>
        <name>Zn(2+)</name>
        <dbReference type="ChEBI" id="CHEBI:29105"/>
    </ligand>
</feature>
<dbReference type="GO" id="GO:0005634">
    <property type="term" value="C:nucleus"/>
    <property type="evidence" value="ECO:0007669"/>
    <property type="project" value="InterPro"/>
</dbReference>
<feature type="binding site" evidence="1">
    <location>
        <position position="12"/>
    </location>
    <ligand>
        <name>Zn(2+)</name>
        <dbReference type="ChEBI" id="CHEBI:29105"/>
    </ligand>
</feature>
<evidence type="ECO:0000313" key="3">
    <source>
        <dbReference type="EnsemblMetazoa" id="AFUN019695-PA"/>
    </source>
</evidence>
<reference evidence="3" key="1">
    <citation type="submission" date="2020-05" db="UniProtKB">
        <authorList>
            <consortium name="EnsemblMetazoa"/>
        </authorList>
    </citation>
    <scope>IDENTIFICATION</scope>
    <source>
        <strain evidence="3">FUMOZ</strain>
    </source>
</reference>
<dbReference type="GO" id="GO:0008270">
    <property type="term" value="F:zinc ion binding"/>
    <property type="evidence" value="ECO:0007669"/>
    <property type="project" value="UniProtKB-UniRule"/>
</dbReference>
<dbReference type="STRING" id="62324.A0A4Y0BHN9"/>